<dbReference type="STRING" id="35570.A0A1I8PGI2"/>
<dbReference type="PANTHER" id="PTHR13366:SF0">
    <property type="entry name" value="HEAT REPEAT-CONTAINING PROTEIN 6"/>
    <property type="match status" value="1"/>
</dbReference>
<dbReference type="PANTHER" id="PTHR13366">
    <property type="entry name" value="MALARIA ANTIGEN-RELATED"/>
    <property type="match status" value="1"/>
</dbReference>
<name>A0A1I8PGI2_STOCA</name>
<protein>
    <recommendedName>
        <fullName evidence="1">HEAT repeat-containing protein 6</fullName>
    </recommendedName>
</protein>
<feature type="region of interest" description="Disordered" evidence="2">
    <location>
        <begin position="296"/>
        <end position="330"/>
    </location>
</feature>
<feature type="domain" description="DUF4042" evidence="3">
    <location>
        <begin position="367"/>
        <end position="547"/>
    </location>
</feature>
<dbReference type="KEGG" id="scac:106084545"/>
<accession>A0A1I8PGI2</accession>
<evidence type="ECO:0000313" key="5">
    <source>
        <dbReference type="Proteomes" id="UP000095300"/>
    </source>
</evidence>
<organism evidence="4 5">
    <name type="scientific">Stomoxys calcitrans</name>
    <name type="common">Stable fly</name>
    <name type="synonym">Conops calcitrans</name>
    <dbReference type="NCBI Taxonomy" id="35570"/>
    <lineage>
        <taxon>Eukaryota</taxon>
        <taxon>Metazoa</taxon>
        <taxon>Ecdysozoa</taxon>
        <taxon>Arthropoda</taxon>
        <taxon>Hexapoda</taxon>
        <taxon>Insecta</taxon>
        <taxon>Pterygota</taxon>
        <taxon>Neoptera</taxon>
        <taxon>Endopterygota</taxon>
        <taxon>Diptera</taxon>
        <taxon>Brachycera</taxon>
        <taxon>Muscomorpha</taxon>
        <taxon>Muscoidea</taxon>
        <taxon>Muscidae</taxon>
        <taxon>Stomoxys</taxon>
    </lineage>
</organism>
<reference evidence="4" key="1">
    <citation type="submission" date="2020-05" db="UniProtKB">
        <authorList>
            <consortium name="EnsemblMetazoa"/>
        </authorList>
    </citation>
    <scope>IDENTIFICATION</scope>
    <source>
        <strain evidence="4">USDA</strain>
    </source>
</reference>
<feature type="compositionally biased region" description="Polar residues" evidence="2">
    <location>
        <begin position="317"/>
        <end position="329"/>
    </location>
</feature>
<dbReference type="OrthoDB" id="66533at2759"/>
<keyword evidence="5" id="KW-1185">Reference proteome</keyword>
<evidence type="ECO:0000313" key="4">
    <source>
        <dbReference type="EnsemblMetazoa" id="SCAU007853-PA"/>
    </source>
</evidence>
<evidence type="ECO:0000256" key="1">
    <source>
        <dbReference type="ARBA" id="ARBA00015263"/>
    </source>
</evidence>
<dbReference type="VEuPathDB" id="VectorBase:SCAU007853"/>
<feature type="compositionally biased region" description="Basic and acidic residues" evidence="2">
    <location>
        <begin position="591"/>
        <end position="610"/>
    </location>
</feature>
<dbReference type="Gene3D" id="1.25.10.10">
    <property type="entry name" value="Leucine-rich Repeat Variant"/>
    <property type="match status" value="2"/>
</dbReference>
<dbReference type="InterPro" id="IPR011989">
    <property type="entry name" value="ARM-like"/>
</dbReference>
<evidence type="ECO:0000259" key="3">
    <source>
        <dbReference type="Pfam" id="PF13251"/>
    </source>
</evidence>
<dbReference type="Pfam" id="PF13251">
    <property type="entry name" value="DUF4042"/>
    <property type="match status" value="1"/>
</dbReference>
<feature type="region of interest" description="Disordered" evidence="2">
    <location>
        <begin position="588"/>
        <end position="610"/>
    </location>
</feature>
<dbReference type="Proteomes" id="UP000095300">
    <property type="component" value="Unassembled WGS sequence"/>
</dbReference>
<dbReference type="AlphaFoldDB" id="A0A1I8PGI2"/>
<dbReference type="InterPro" id="IPR025283">
    <property type="entry name" value="DUF4042"/>
</dbReference>
<dbReference type="SUPFAM" id="SSF48371">
    <property type="entry name" value="ARM repeat"/>
    <property type="match status" value="2"/>
</dbReference>
<dbReference type="InterPro" id="IPR016024">
    <property type="entry name" value="ARM-type_fold"/>
</dbReference>
<evidence type="ECO:0000256" key="2">
    <source>
        <dbReference type="SAM" id="MobiDB-lite"/>
    </source>
</evidence>
<dbReference type="InterPro" id="IPR052107">
    <property type="entry name" value="HEAT6"/>
</dbReference>
<gene>
    <name evidence="4" type="primary">106084545</name>
</gene>
<sequence length="1111" mass="125577">MKGKNQNKPKNTSQETGETMDLVLEHLLCCRQGNKDLVEISKLIQHVDKYGCENRSQQFRIVDEIIQLLANDLNALLPDESVSVVICMTHLWEQNKLPTLNETQFDVVLQLLRKNLEECQKPETLIKILNTLCGLFAKHPMNVDRYFIDIIGSGNNGLLQYVAWESSIDVLVNAVRCIDICLGILCCSPLSQEQEQVCDDILKKFLNLFFNASESRPKIDSDMLPVFALHTLQAIQRIISLNPELVKQNVSELLGFARSYLHFGLDNIKEFPIMPQKVYMSQQALYDSAEDFENSMSSEKTRNCGGKTPKTRKPRLKSNTAERNVTSGSPERKVTLLSMDIRTSDSEASELENSGNRVLFERNRMAKIRLASIAIIEAIVKTLERRYVYGYWHVLFPSGTAAESPDNLLYIAQHDPNMRCRCSALQVCAQLLYGSKGFLCQAEINTKRCPVTFIPFSVNLGFTVVAIYQALSTILTRESSLPVLTQSLKCLAVLVQATPFQKFDKGFVNGFVKHVKPLIYHRDAAIQVSSLMVLEFLVPSAEATPEIAEALGLPQPQSGRQTAKNNTHALGEEELDIINDEEFVESDAEEEVLKKPKEEKPPSADSEKRTSNDNSWLLLRVLFNLKDHDSLIVPQSVRIESIQVLIAMSSHFAMLKSHLPEVSAALQHVIANTLPEVRLYAARCIDSCAFQISRYVLENGLATSSLETKSFGKFWTDILPIIMQHIRRDSEETSTVRITLCDALSNIGVVMFENCSHSLQLALLSFLSGVSSDSSEEPILRAAAVRALAVYVLYPSLRSDFVFVENTADLALRLVTDANLLVRIKTFWALGNISDALVGKSIDSKDNQERVSDELLYRMIKASTMACSDNDKVRCNAVRTLGNLLRLLRKEHLQLENTHLNWRELFERAICKLSDCIRSSGNAKVKWNSCYAISNVMRNPVIFTITELIDWQSTLYPALCHVIVHHANFKVRINATSAITNIAERQHFGNYFEKFWSSILEAIEQSHNLDNFHEYNHRDNLQEQLCLALTHLLRCSEQEDWPMLKRHLALKVETIRSTWKRVVLRMVPEKAAPLLSCSLVLAERAKTKQQHNLGPEQKSANDYLCETLALE</sequence>
<proteinExistence type="predicted"/>
<dbReference type="EnsemblMetazoa" id="SCAU007853-RA">
    <property type="protein sequence ID" value="SCAU007853-PA"/>
    <property type="gene ID" value="SCAU007853"/>
</dbReference>